<dbReference type="PANTHER" id="PTHR42796:SF4">
    <property type="entry name" value="FUMARYLACETOACETATE HYDROLASE DOMAIN-CONTAINING PROTEIN 2A"/>
    <property type="match status" value="1"/>
</dbReference>
<dbReference type="AlphaFoldDB" id="A0AAQ0HEI4"/>
<dbReference type="Gene3D" id="3.90.850.10">
    <property type="entry name" value="Fumarylacetoacetase-like, C-terminal domain"/>
    <property type="match status" value="1"/>
</dbReference>
<feature type="domain" description="Fumarylacetoacetase-like C-terminal" evidence="3">
    <location>
        <begin position="75"/>
        <end position="281"/>
    </location>
</feature>
<dbReference type="SUPFAM" id="SSF56529">
    <property type="entry name" value="FAH"/>
    <property type="match status" value="1"/>
</dbReference>
<dbReference type="PANTHER" id="PTHR42796">
    <property type="entry name" value="FUMARYLACETOACETATE HYDROLASE DOMAIN-CONTAINING PROTEIN 2A-RELATED"/>
    <property type="match status" value="1"/>
</dbReference>
<dbReference type="InterPro" id="IPR011234">
    <property type="entry name" value="Fumarylacetoacetase-like_C"/>
</dbReference>
<evidence type="ECO:0000313" key="5">
    <source>
        <dbReference type="Proteomes" id="UP000256794"/>
    </source>
</evidence>
<evidence type="ECO:0000259" key="3">
    <source>
        <dbReference type="Pfam" id="PF01557"/>
    </source>
</evidence>
<sequence length="285" mass="30387">MRFVSYENAGIRGLAVATEGDGYRGLLASDSGFPGTLDEIVRRNDFAAAAQALRSGAPLDLDAVTFRTPLANPGKVLCVGLNYSDHAAESAMEVPPFPTVFARFPSGFVAHGAPLVRPRVSEMFDYEGEVVAVIGKSGREIPEAEALDHVCGYSIFNDGSIRDFQLQTPQWTVGKNFDGTGAFGPIFVTADELPPGAAGLRIETRLNDQVLQRANTDDLIFDIRKLVSLLSIGMTLEAGDIIVTGTPSGVGMARSPKVFMKPGDVCEVSVERIGTLRNPVVAQEA</sequence>
<gene>
    <name evidence="4" type="ORF">ATH84_103641</name>
</gene>
<keyword evidence="2" id="KW-0479">Metal-binding</keyword>
<comment type="caution">
    <text evidence="4">The sequence shown here is derived from an EMBL/GenBank/DDBJ whole genome shotgun (WGS) entry which is preliminary data.</text>
</comment>
<proteinExistence type="inferred from homology"/>
<reference evidence="4 5" key="1">
    <citation type="submission" date="2018-08" db="EMBL/GenBank/DDBJ databases">
        <title>Genomic Encyclopedia of Archaeal and Bacterial Type Strains, Phase II (KMG-II): from individual species to whole genera.</title>
        <authorList>
            <person name="Goeker M."/>
        </authorList>
    </citation>
    <scope>NUCLEOTIDE SEQUENCE [LARGE SCALE GENOMIC DNA]</scope>
    <source>
        <strain evidence="4 5">DSM 582</strain>
    </source>
</reference>
<accession>A0AAQ0HEI4</accession>
<organism evidence="4 5">
    <name type="scientific">Paracoccus versutus</name>
    <name type="common">Thiobacillus versutus</name>
    <dbReference type="NCBI Taxonomy" id="34007"/>
    <lineage>
        <taxon>Bacteria</taxon>
        <taxon>Pseudomonadati</taxon>
        <taxon>Pseudomonadota</taxon>
        <taxon>Alphaproteobacteria</taxon>
        <taxon>Rhodobacterales</taxon>
        <taxon>Paracoccaceae</taxon>
        <taxon>Paracoccus</taxon>
    </lineage>
</organism>
<name>A0AAQ0HEI4_PARVE</name>
<dbReference type="GO" id="GO:0019752">
    <property type="term" value="P:carboxylic acid metabolic process"/>
    <property type="evidence" value="ECO:0007669"/>
    <property type="project" value="UniProtKB-ARBA"/>
</dbReference>
<keyword evidence="5" id="KW-1185">Reference proteome</keyword>
<dbReference type="Proteomes" id="UP000256794">
    <property type="component" value="Unassembled WGS sequence"/>
</dbReference>
<evidence type="ECO:0000313" key="4">
    <source>
        <dbReference type="EMBL" id="REG35280.1"/>
    </source>
</evidence>
<protein>
    <submittedName>
        <fullName evidence="4">2-keto-4-pentenoate hydratase/2-oxohepta-3-ene-1,7-dioic acid hydratase in catechol pathway</fullName>
    </submittedName>
</protein>
<dbReference type="EMBL" id="QUMX01000036">
    <property type="protein sequence ID" value="REG35280.1"/>
    <property type="molecule type" value="Genomic_DNA"/>
</dbReference>
<dbReference type="GO" id="GO:0016853">
    <property type="term" value="F:isomerase activity"/>
    <property type="evidence" value="ECO:0007669"/>
    <property type="project" value="UniProtKB-ARBA"/>
</dbReference>
<dbReference type="GO" id="GO:0046872">
    <property type="term" value="F:metal ion binding"/>
    <property type="evidence" value="ECO:0007669"/>
    <property type="project" value="UniProtKB-KW"/>
</dbReference>
<dbReference type="Pfam" id="PF01557">
    <property type="entry name" value="FAA_hydrolase"/>
    <property type="match status" value="1"/>
</dbReference>
<comment type="similarity">
    <text evidence="1">Belongs to the FAH family.</text>
</comment>
<dbReference type="InterPro" id="IPR051121">
    <property type="entry name" value="FAH"/>
</dbReference>
<evidence type="ECO:0000256" key="1">
    <source>
        <dbReference type="ARBA" id="ARBA00010211"/>
    </source>
</evidence>
<dbReference type="FunFam" id="3.90.850.10:FF:000002">
    <property type="entry name" value="2-hydroxyhepta-2,4-diene-1,7-dioate isomerase"/>
    <property type="match status" value="1"/>
</dbReference>
<dbReference type="InterPro" id="IPR036663">
    <property type="entry name" value="Fumarylacetoacetase_C_sf"/>
</dbReference>
<evidence type="ECO:0000256" key="2">
    <source>
        <dbReference type="ARBA" id="ARBA00022723"/>
    </source>
</evidence>